<feature type="region of interest" description="Disordered" evidence="4">
    <location>
        <begin position="304"/>
        <end position="348"/>
    </location>
</feature>
<dbReference type="Proteomes" id="UP001055439">
    <property type="component" value="Chromosome 10"/>
</dbReference>
<evidence type="ECO:0000256" key="1">
    <source>
        <dbReference type="ARBA" id="ARBA00004123"/>
    </source>
</evidence>
<dbReference type="GO" id="GO:0005681">
    <property type="term" value="C:spliceosomal complex"/>
    <property type="evidence" value="ECO:0007669"/>
    <property type="project" value="TreeGrafter"/>
</dbReference>
<evidence type="ECO:0000313" key="7">
    <source>
        <dbReference type="Proteomes" id="UP001055439"/>
    </source>
</evidence>
<evidence type="ECO:0000256" key="3">
    <source>
        <dbReference type="ARBA" id="ARBA00023242"/>
    </source>
</evidence>
<comment type="subcellular location">
    <subcellularLocation>
        <location evidence="1">Nucleus</location>
    </subcellularLocation>
</comment>
<feature type="region of interest" description="Disordered" evidence="4">
    <location>
        <begin position="120"/>
        <end position="164"/>
    </location>
</feature>
<dbReference type="InterPro" id="IPR000467">
    <property type="entry name" value="G_patch_dom"/>
</dbReference>
<dbReference type="InterPro" id="IPR026822">
    <property type="entry name" value="Spp2/MOS2_G-patch"/>
</dbReference>
<protein>
    <recommendedName>
        <fullName evidence="5">G-patch domain-containing protein</fullName>
    </recommendedName>
</protein>
<feature type="compositionally biased region" description="Basic and acidic residues" evidence="4">
    <location>
        <begin position="621"/>
        <end position="641"/>
    </location>
</feature>
<reference evidence="6" key="1">
    <citation type="submission" date="2022-05" db="EMBL/GenBank/DDBJ databases">
        <title>The Musa troglodytarum L. genome provides insights into the mechanism of non-climacteric behaviour and enrichment of carotenoids.</title>
        <authorList>
            <person name="Wang J."/>
        </authorList>
    </citation>
    <scope>NUCLEOTIDE SEQUENCE</scope>
    <source>
        <tissue evidence="6">Leaf</tissue>
    </source>
</reference>
<dbReference type="InterPro" id="IPR005824">
    <property type="entry name" value="KOW"/>
</dbReference>
<accession>A0A9E7EN61</accession>
<dbReference type="GO" id="GO:0003676">
    <property type="term" value="F:nucleic acid binding"/>
    <property type="evidence" value="ECO:0007669"/>
    <property type="project" value="InterPro"/>
</dbReference>
<evidence type="ECO:0000313" key="6">
    <source>
        <dbReference type="EMBL" id="URD80168.1"/>
    </source>
</evidence>
<feature type="compositionally biased region" description="Basic and acidic residues" evidence="4">
    <location>
        <begin position="235"/>
        <end position="246"/>
    </location>
</feature>
<evidence type="ECO:0000256" key="2">
    <source>
        <dbReference type="ARBA" id="ARBA00010966"/>
    </source>
</evidence>
<evidence type="ECO:0000259" key="5">
    <source>
        <dbReference type="PROSITE" id="PS50174"/>
    </source>
</evidence>
<dbReference type="PANTHER" id="PTHR15818:SF2">
    <property type="entry name" value="G-PATCH DOMAIN AND KOW MOTIFS-CONTAINING PROTEIN"/>
    <property type="match status" value="1"/>
</dbReference>
<feature type="compositionally biased region" description="Basic and acidic residues" evidence="4">
    <location>
        <begin position="125"/>
        <end position="164"/>
    </location>
</feature>
<evidence type="ECO:0000256" key="4">
    <source>
        <dbReference type="SAM" id="MobiDB-lite"/>
    </source>
</evidence>
<comment type="similarity">
    <text evidence="2">Belongs to the MOS2 family.</text>
</comment>
<dbReference type="SMART" id="SM00739">
    <property type="entry name" value="KOW"/>
    <property type="match status" value="2"/>
</dbReference>
<dbReference type="AlphaFoldDB" id="A0A9E7EN61"/>
<dbReference type="Gene3D" id="2.30.30.140">
    <property type="match status" value="1"/>
</dbReference>
<gene>
    <name evidence="6" type="ORF">MUK42_03109</name>
</gene>
<dbReference type="Pfam" id="PF25088">
    <property type="entry name" value="GPKOW_C"/>
    <property type="match status" value="1"/>
</dbReference>
<feature type="region of interest" description="Disordered" evidence="4">
    <location>
        <begin position="514"/>
        <end position="542"/>
    </location>
</feature>
<feature type="region of interest" description="Disordered" evidence="4">
    <location>
        <begin position="218"/>
        <end position="246"/>
    </location>
</feature>
<dbReference type="EMBL" id="CP097503">
    <property type="protein sequence ID" value="URD80168.1"/>
    <property type="molecule type" value="Genomic_DNA"/>
</dbReference>
<dbReference type="PROSITE" id="PS50174">
    <property type="entry name" value="G_PATCH"/>
    <property type="match status" value="1"/>
</dbReference>
<feature type="compositionally biased region" description="Basic and acidic residues" evidence="4">
    <location>
        <begin position="304"/>
        <end position="335"/>
    </location>
</feature>
<feature type="compositionally biased region" description="Low complexity" evidence="4">
    <location>
        <begin position="7"/>
        <end position="24"/>
    </location>
</feature>
<dbReference type="OrthoDB" id="5577072at2759"/>
<dbReference type="InterPro" id="IPR045166">
    <property type="entry name" value="Spp2-like"/>
</dbReference>
<proteinExistence type="inferred from homology"/>
<organism evidence="6 7">
    <name type="scientific">Musa troglodytarum</name>
    <name type="common">fe'i banana</name>
    <dbReference type="NCBI Taxonomy" id="320322"/>
    <lineage>
        <taxon>Eukaryota</taxon>
        <taxon>Viridiplantae</taxon>
        <taxon>Streptophyta</taxon>
        <taxon>Embryophyta</taxon>
        <taxon>Tracheophyta</taxon>
        <taxon>Spermatophyta</taxon>
        <taxon>Magnoliopsida</taxon>
        <taxon>Liliopsida</taxon>
        <taxon>Zingiberales</taxon>
        <taxon>Musaceae</taxon>
        <taxon>Musa</taxon>
    </lineage>
</organism>
<feature type="compositionally biased region" description="Basic and acidic residues" evidence="4">
    <location>
        <begin position="575"/>
        <end position="584"/>
    </location>
</feature>
<dbReference type="Pfam" id="PF12656">
    <property type="entry name" value="G-patch_2"/>
    <property type="match status" value="1"/>
</dbReference>
<feature type="region of interest" description="Disordered" evidence="4">
    <location>
        <begin position="1"/>
        <end position="38"/>
    </location>
</feature>
<keyword evidence="3" id="KW-0539">Nucleus</keyword>
<dbReference type="GO" id="GO:0000398">
    <property type="term" value="P:mRNA splicing, via spliceosome"/>
    <property type="evidence" value="ECO:0007669"/>
    <property type="project" value="InterPro"/>
</dbReference>
<feature type="domain" description="G-patch" evidence="5">
    <location>
        <begin position="174"/>
        <end position="236"/>
    </location>
</feature>
<sequence length="711" mass="78359">MEKETTKLSFSFSSKPSSRSTTTKAARAQADDGGVKPQFVTVFDPSAAPGPADVKPVIPPIPNVDLNPALKRMKNLLPLPTSDDDPSAAAANTTHFVLDTSTGDAPAGHIPYGLTVRSAAVGDADGARPQREEDGPGRRRGRAQDDDFMHRRYREDMKDLPEDRGMEEFKDINVEDFGAAVLAGYGWTQGQAIGRNKNLIDTKVFEYKRKGGAEGIGYNPSLGDPKKRRGIWVSEEEKEKAKEKTKEEEKIVRVISGRHMGSKGKVLKSTGSSELVLKLLETGEEVKLRDEMVAHLGSTEEEKFLRKLKKSENEGRDRRSGEKRNRHERREKSEPVQESSRSNYRSEENKVRWLTSHIRVRIVSKDLKGGKLYLKKGEVIDVVGPTTCDISMDGSKELVQGVDQDILETALPKRGGSVLVLYGKHKGVFGSLVERNTDKDTGVVRDADSHDLIKVRLDAIAEYLGDPRGCWRRLFCVWKHYKRRRTETMFGSCLVFSNATKLTYLVLPDEPACSEEAAEDGEAEDDEPHDVEEEEGLTGDEAGASAADLARAPLGDADSGARRLRAAAPVRDAVRTAHGVRPEAADAAGGGPSVGYGAAEVGDGVDAFGSGGGNEEEEEEERRLHGGEPRRARHCPREKNVRRCPNPNEQRRRNWSFDIPEGPLDSSLSLLFLFAFFYFTSYGDVGRFRVIRNVVIGAGCPKPRRGPQPID</sequence>
<feature type="region of interest" description="Disordered" evidence="4">
    <location>
        <begin position="575"/>
        <end position="654"/>
    </location>
</feature>
<dbReference type="PANTHER" id="PTHR15818">
    <property type="entry name" value="G PATCH AND KOW-CONTAINING"/>
    <property type="match status" value="1"/>
</dbReference>
<feature type="compositionally biased region" description="Acidic residues" evidence="4">
    <location>
        <begin position="514"/>
        <end position="538"/>
    </location>
</feature>
<keyword evidence="7" id="KW-1185">Reference proteome</keyword>
<name>A0A9E7EN61_9LILI</name>